<feature type="transmembrane region" description="Helical" evidence="6">
    <location>
        <begin position="408"/>
        <end position="427"/>
    </location>
</feature>
<dbReference type="RefSeq" id="WP_150698784.1">
    <property type="nucleotide sequence ID" value="NZ_CABPRZ010000019.1"/>
</dbReference>
<protein>
    <submittedName>
        <fullName evidence="8">Amino acid permease</fullName>
    </submittedName>
</protein>
<dbReference type="GO" id="GO:0055085">
    <property type="term" value="P:transmembrane transport"/>
    <property type="evidence" value="ECO:0007669"/>
    <property type="project" value="InterPro"/>
</dbReference>
<feature type="transmembrane region" description="Helical" evidence="6">
    <location>
        <begin position="252"/>
        <end position="271"/>
    </location>
</feature>
<evidence type="ECO:0000256" key="5">
    <source>
        <dbReference type="ARBA" id="ARBA00023136"/>
    </source>
</evidence>
<feature type="domain" description="Amino acid permease/ SLC12A" evidence="7">
    <location>
        <begin position="27"/>
        <end position="456"/>
    </location>
</feature>
<organism evidence="8 9">
    <name type="scientific">Pandoraea terrae</name>
    <dbReference type="NCBI Taxonomy" id="1537710"/>
    <lineage>
        <taxon>Bacteria</taxon>
        <taxon>Pseudomonadati</taxon>
        <taxon>Pseudomonadota</taxon>
        <taxon>Betaproteobacteria</taxon>
        <taxon>Burkholderiales</taxon>
        <taxon>Burkholderiaceae</taxon>
        <taxon>Pandoraea</taxon>
    </lineage>
</organism>
<sequence>MTAQNQRFDDIVAREKGLHRGLSTGQLSMIAIGGAIGTGLFLGSGFAIGFAGPSVLLSYAIGALIALLLMGCLAEMTVAHPTSGSFGAYAEHYISPWAGFLVRYAYWASIVFAVGTEVTAIAVYMKYWYPTVPGWLWIVGFSATLIAINSVSVKVFGVVEYSFSMLKIVAIVAFIGLGGYVVFNPPASSGIGFANYTSHGGFFPKGGWGMWVAVIVSIFSYLSIEMIAVAAGEARDPQRAITRAFRATMFRLVIFYLLTLALMLAIVPWDAAGTDASPFVKVMAATHVPGAAGVINFVILVAALSAMNSQLYITTRMMFSLSRAGYAPRRLGQLNAKGVPVAALLLSTVGITLAAVLYVLRPDAAFTLMMSISMFGAMFTWLMIFVTHLFFRRRHDGMSLTFKMWGHPYTSIAGATLMTATLITTFFTREFQMTLVCGLPFIAALSIAYWLRYRQRPTATTEENRLA</sequence>
<feature type="transmembrane region" description="Helical" evidence="6">
    <location>
        <begin position="208"/>
        <end position="231"/>
    </location>
</feature>
<feature type="transmembrane region" description="Helical" evidence="6">
    <location>
        <begin position="366"/>
        <end position="387"/>
    </location>
</feature>
<evidence type="ECO:0000256" key="6">
    <source>
        <dbReference type="SAM" id="Phobius"/>
    </source>
</evidence>
<dbReference type="GO" id="GO:0006865">
    <property type="term" value="P:amino acid transport"/>
    <property type="evidence" value="ECO:0007669"/>
    <property type="project" value="InterPro"/>
</dbReference>
<dbReference type="Pfam" id="PF00324">
    <property type="entry name" value="AA_permease"/>
    <property type="match status" value="1"/>
</dbReference>
<keyword evidence="3 6" id="KW-0812">Transmembrane</keyword>
<feature type="transmembrane region" description="Helical" evidence="6">
    <location>
        <begin position="165"/>
        <end position="183"/>
    </location>
</feature>
<feature type="transmembrane region" description="Helical" evidence="6">
    <location>
        <begin position="339"/>
        <end position="360"/>
    </location>
</feature>
<evidence type="ECO:0000256" key="2">
    <source>
        <dbReference type="ARBA" id="ARBA00022448"/>
    </source>
</evidence>
<keyword evidence="5 6" id="KW-0472">Membrane</keyword>
<evidence type="ECO:0000256" key="3">
    <source>
        <dbReference type="ARBA" id="ARBA00022692"/>
    </source>
</evidence>
<feature type="transmembrane region" description="Helical" evidence="6">
    <location>
        <begin position="56"/>
        <end position="74"/>
    </location>
</feature>
<keyword evidence="2" id="KW-0813">Transport</keyword>
<feature type="transmembrane region" description="Helical" evidence="6">
    <location>
        <begin position="291"/>
        <end position="313"/>
    </location>
</feature>
<proteinExistence type="predicted"/>
<dbReference type="Gene3D" id="1.20.1740.10">
    <property type="entry name" value="Amino acid/polyamine transporter I"/>
    <property type="match status" value="1"/>
</dbReference>
<dbReference type="PIRSF" id="PIRSF006060">
    <property type="entry name" value="AA_transporter"/>
    <property type="match status" value="1"/>
</dbReference>
<evidence type="ECO:0000256" key="4">
    <source>
        <dbReference type="ARBA" id="ARBA00022989"/>
    </source>
</evidence>
<comment type="subcellular location">
    <subcellularLocation>
        <location evidence="1">Membrane</location>
        <topology evidence="1">Multi-pass membrane protein</topology>
    </subcellularLocation>
</comment>
<dbReference type="InterPro" id="IPR004840">
    <property type="entry name" value="Amino_acid_permease_CS"/>
</dbReference>
<dbReference type="PROSITE" id="PS00218">
    <property type="entry name" value="AMINO_ACID_PERMEASE_1"/>
    <property type="match status" value="1"/>
</dbReference>
<dbReference type="PANTHER" id="PTHR43495">
    <property type="entry name" value="GABA PERMEASE"/>
    <property type="match status" value="1"/>
</dbReference>
<evidence type="ECO:0000256" key="1">
    <source>
        <dbReference type="ARBA" id="ARBA00004141"/>
    </source>
</evidence>
<feature type="transmembrane region" description="Helical" evidence="6">
    <location>
        <begin position="27"/>
        <end position="50"/>
    </location>
</feature>
<dbReference type="GO" id="GO:0016020">
    <property type="term" value="C:membrane"/>
    <property type="evidence" value="ECO:0007669"/>
    <property type="project" value="UniProtKB-SubCell"/>
</dbReference>
<dbReference type="InterPro" id="IPR004841">
    <property type="entry name" value="AA-permease/SLC12A_dom"/>
</dbReference>
<feature type="transmembrane region" description="Helical" evidence="6">
    <location>
        <begin position="104"/>
        <end position="129"/>
    </location>
</feature>
<name>A0A5E4XTF1_9BURK</name>
<dbReference type="PANTHER" id="PTHR43495:SF5">
    <property type="entry name" value="GAMMA-AMINOBUTYRIC ACID PERMEASE"/>
    <property type="match status" value="1"/>
</dbReference>
<accession>A0A5E4XTF1</accession>
<dbReference type="OrthoDB" id="5442866at2"/>
<evidence type="ECO:0000313" key="9">
    <source>
        <dbReference type="Proteomes" id="UP000414233"/>
    </source>
</evidence>
<keyword evidence="4 6" id="KW-1133">Transmembrane helix</keyword>
<feature type="transmembrane region" description="Helical" evidence="6">
    <location>
        <begin position="433"/>
        <end position="451"/>
    </location>
</feature>
<reference evidence="8 9" key="1">
    <citation type="submission" date="2019-08" db="EMBL/GenBank/DDBJ databases">
        <authorList>
            <person name="Peeters C."/>
        </authorList>
    </citation>
    <scope>NUCLEOTIDE SEQUENCE [LARGE SCALE GENOMIC DNA]</scope>
    <source>
        <strain evidence="8 9">LMG 30175</strain>
    </source>
</reference>
<keyword evidence="9" id="KW-1185">Reference proteome</keyword>
<evidence type="ECO:0000313" key="8">
    <source>
        <dbReference type="EMBL" id="VVE39543.1"/>
    </source>
</evidence>
<evidence type="ECO:0000259" key="7">
    <source>
        <dbReference type="Pfam" id="PF00324"/>
    </source>
</evidence>
<dbReference type="FunFam" id="1.20.1740.10:FF:000001">
    <property type="entry name" value="Amino acid permease"/>
    <property type="match status" value="1"/>
</dbReference>
<gene>
    <name evidence="8" type="ORF">PTE30175_03984</name>
</gene>
<feature type="transmembrane region" description="Helical" evidence="6">
    <location>
        <begin position="135"/>
        <end position="153"/>
    </location>
</feature>
<dbReference type="Proteomes" id="UP000414233">
    <property type="component" value="Unassembled WGS sequence"/>
</dbReference>
<dbReference type="EMBL" id="CABPRZ010000019">
    <property type="protein sequence ID" value="VVE39543.1"/>
    <property type="molecule type" value="Genomic_DNA"/>
</dbReference>
<dbReference type="AlphaFoldDB" id="A0A5E4XTF1"/>